<dbReference type="InterPro" id="IPR010546">
    <property type="entry name" value="DUF1120"/>
</dbReference>
<dbReference type="EMBL" id="ABKLER030000005">
    <property type="protein sequence ID" value="EMN4144191.1"/>
    <property type="molecule type" value="Genomic_DNA"/>
</dbReference>
<evidence type="ECO:0000313" key="2">
    <source>
        <dbReference type="EMBL" id="AXZ48014.1"/>
    </source>
</evidence>
<dbReference type="EMBL" id="OW995941">
    <property type="protein sequence ID" value="CAH6593895.1"/>
    <property type="molecule type" value="Genomic_DNA"/>
</dbReference>
<reference evidence="2 7" key="1">
    <citation type="submission" date="2018-09" db="EMBL/GenBank/DDBJ databases">
        <title>Whole genome sequencing of Citrobacter freundii AR_0116.</title>
        <authorList>
            <person name="Conlan S."/>
            <person name="Thomas P.J."/>
            <person name="Mullikin J."/>
            <person name="Frank K.M."/>
            <person name="Segre J.A."/>
        </authorList>
    </citation>
    <scope>NUCLEOTIDE SEQUENCE [LARGE SCALE GENOMIC DNA]</scope>
    <source>
        <strain evidence="2 7">AR_0116</strain>
    </source>
</reference>
<dbReference type="Proteomes" id="UP000789647">
    <property type="component" value="Chromosome"/>
</dbReference>
<dbReference type="AlphaFoldDB" id="A0A0D7LSM5"/>
<dbReference type="RefSeq" id="WP_016150178.1">
    <property type="nucleotide sequence ID" value="NZ_BGLH01000007.1"/>
</dbReference>
<name>A0A0D7LSM5_CITFR</name>
<proteinExistence type="predicted"/>
<evidence type="ECO:0000313" key="7">
    <source>
        <dbReference type="Proteomes" id="UP000263627"/>
    </source>
</evidence>
<sequence>MKLNKLLVALSLTFISGSVLAAGGDTATLKVTGKLVPGACAVNLDNAGIVDYGTMLMTNLSATEDNQLPEKRINMGIKCNSERLVAYTLHDERRDSLYNGVIKNATVDGSDIPASSNQFGLGLTNDGETTLGAYTVINWFPDMTYSGSTDNLVFISKKITSDDWSRTASGSTVNGVDVAARLHTLGNPDTLTPAAFSELKVPLSIKGVLRKGEDLKITDETNLDGEATISLVYL</sequence>
<evidence type="ECO:0000313" key="3">
    <source>
        <dbReference type="EMBL" id="CAH6593895.1"/>
    </source>
</evidence>
<dbReference type="Proteomes" id="UP000263627">
    <property type="component" value="Chromosome"/>
</dbReference>
<evidence type="ECO:0000313" key="6">
    <source>
        <dbReference type="EMBL" id="WAZ55275.1"/>
    </source>
</evidence>
<reference evidence="3" key="3">
    <citation type="submission" date="2022-05" db="EMBL/GenBank/DDBJ databases">
        <authorList>
            <person name="Alioto T."/>
            <person name="Alioto T."/>
            <person name="Gomez Garrido J."/>
        </authorList>
    </citation>
    <scope>NUCLEOTIDE SEQUENCE</scope>
    <source>
        <strain evidence="3">112</strain>
    </source>
</reference>
<dbReference type="EMBL" id="ABBJDF010000008">
    <property type="protein sequence ID" value="EHT9938627.1"/>
    <property type="molecule type" value="Genomic_DNA"/>
</dbReference>
<evidence type="ECO:0000313" key="8">
    <source>
        <dbReference type="Proteomes" id="UP001164536"/>
    </source>
</evidence>
<accession>A0A0D7LSM5</accession>
<protein>
    <submittedName>
        <fullName evidence="4">DUF1120 domain-containing protein</fullName>
    </submittedName>
</protein>
<dbReference type="OrthoDB" id="6602763at2"/>
<feature type="signal peptide" evidence="1">
    <location>
        <begin position="1"/>
        <end position="21"/>
    </location>
</feature>
<dbReference type="Pfam" id="PF06551">
    <property type="entry name" value="DUF1120"/>
    <property type="match status" value="1"/>
</dbReference>
<keyword evidence="8" id="KW-1185">Reference proteome</keyword>
<dbReference type="EMBL" id="CP114564">
    <property type="protein sequence ID" value="WAZ55275.1"/>
    <property type="molecule type" value="Genomic_DNA"/>
</dbReference>
<dbReference type="SUPFAM" id="SSF49401">
    <property type="entry name" value="Bacterial adhesins"/>
    <property type="match status" value="1"/>
</dbReference>
<organism evidence="4">
    <name type="scientific">Citrobacter freundii</name>
    <dbReference type="NCBI Taxonomy" id="546"/>
    <lineage>
        <taxon>Bacteria</taxon>
        <taxon>Pseudomonadati</taxon>
        <taxon>Pseudomonadota</taxon>
        <taxon>Gammaproteobacteria</taxon>
        <taxon>Enterobacterales</taxon>
        <taxon>Enterobacteriaceae</taxon>
        <taxon>Citrobacter</taxon>
        <taxon>Citrobacter freundii complex</taxon>
    </lineage>
</organism>
<evidence type="ECO:0000313" key="5">
    <source>
        <dbReference type="EMBL" id="EMN4144191.1"/>
    </source>
</evidence>
<dbReference type="InterPro" id="IPR008966">
    <property type="entry name" value="Adhesion_dom_sf"/>
</dbReference>
<evidence type="ECO:0000256" key="1">
    <source>
        <dbReference type="SAM" id="SignalP"/>
    </source>
</evidence>
<keyword evidence="1" id="KW-0732">Signal</keyword>
<dbReference type="EMBL" id="CP032184">
    <property type="protein sequence ID" value="AXZ48014.1"/>
    <property type="molecule type" value="Genomic_DNA"/>
</dbReference>
<dbReference type="GeneID" id="87001403"/>
<feature type="chain" id="PRO_5014223607" evidence="1">
    <location>
        <begin position="22"/>
        <end position="234"/>
    </location>
</feature>
<dbReference type="Proteomes" id="UP001164536">
    <property type="component" value="Chromosome"/>
</dbReference>
<gene>
    <name evidence="3" type="ORF">AI2935V1_2756</name>
    <name evidence="2" type="ORF">AM363_14315</name>
    <name evidence="4" type="ORF">KY227_001685</name>
    <name evidence="6" type="ORF">O4000_13060</name>
    <name evidence="5" type="ORF">PQQ21_001412</name>
</gene>
<reference evidence="4" key="2">
    <citation type="submission" date="2021-07" db="EMBL/GenBank/DDBJ databases">
        <authorList>
            <consortium name="Clinical and Environmental Microbiology Branch: Whole genome sequencing antimicrobial resistance pathogens in the healthcare setting"/>
        </authorList>
    </citation>
    <scope>NUCLEOTIDE SEQUENCE</scope>
    <source>
        <strain evidence="4">2021DK-00049</strain>
        <strain evidence="5">2023GN-00102</strain>
    </source>
</reference>
<evidence type="ECO:0000313" key="4">
    <source>
        <dbReference type="EMBL" id="EHT9938627.1"/>
    </source>
</evidence>
<reference evidence="6" key="4">
    <citation type="submission" date="2022-12" db="EMBL/GenBank/DDBJ databases">
        <title>2953647.</title>
        <authorList>
            <person name="Hergert J."/>
            <person name="Casey R."/>
            <person name="Wagner J."/>
            <person name="Young E.L."/>
            <person name="Oakeson K.F."/>
        </authorList>
    </citation>
    <scope>NUCLEOTIDE SEQUENCE</scope>
    <source>
        <strain evidence="6">2953647</strain>
    </source>
</reference>